<evidence type="ECO:0000313" key="10">
    <source>
        <dbReference type="EMBL" id="WDE09075.1"/>
    </source>
</evidence>
<dbReference type="PANTHER" id="PTHR48111">
    <property type="entry name" value="REGULATOR OF RPOS"/>
    <property type="match status" value="1"/>
</dbReference>
<dbReference type="InterPro" id="IPR001867">
    <property type="entry name" value="OmpR/PhoB-type_DNA-bd"/>
</dbReference>
<dbReference type="SMART" id="SM00448">
    <property type="entry name" value="REC"/>
    <property type="match status" value="1"/>
</dbReference>
<dbReference type="EMBL" id="CP059734">
    <property type="protein sequence ID" value="WDE09075.1"/>
    <property type="molecule type" value="Genomic_DNA"/>
</dbReference>
<keyword evidence="11" id="KW-1185">Reference proteome</keyword>
<dbReference type="PANTHER" id="PTHR48111:SF22">
    <property type="entry name" value="REGULATOR OF RPOS"/>
    <property type="match status" value="1"/>
</dbReference>
<evidence type="ECO:0000256" key="3">
    <source>
        <dbReference type="ARBA" id="ARBA00023015"/>
    </source>
</evidence>
<dbReference type="InterPro" id="IPR011006">
    <property type="entry name" value="CheY-like_superfamily"/>
</dbReference>
<keyword evidence="1 6" id="KW-0597">Phosphoprotein</keyword>
<name>A0AAF0CE81_9GAMM</name>
<dbReference type="Gene3D" id="6.10.250.690">
    <property type="match status" value="1"/>
</dbReference>
<evidence type="ECO:0000256" key="1">
    <source>
        <dbReference type="ARBA" id="ARBA00022553"/>
    </source>
</evidence>
<evidence type="ECO:0000256" key="2">
    <source>
        <dbReference type="ARBA" id="ARBA00023012"/>
    </source>
</evidence>
<dbReference type="Proteomes" id="UP000032352">
    <property type="component" value="Chromosome pTvir"/>
</dbReference>
<dbReference type="InterPro" id="IPR016032">
    <property type="entry name" value="Sig_transdc_resp-reg_C-effctor"/>
</dbReference>
<protein>
    <submittedName>
        <fullName evidence="10">Response regulator transcription factor</fullName>
    </submittedName>
</protein>
<keyword evidence="4 7" id="KW-0238">DNA-binding</keyword>
<keyword evidence="2" id="KW-0902">Two-component regulatory system</keyword>
<dbReference type="SUPFAM" id="SSF52172">
    <property type="entry name" value="CheY-like"/>
    <property type="match status" value="1"/>
</dbReference>
<dbReference type="RefSeq" id="WP_044841572.1">
    <property type="nucleotide sequence ID" value="NZ_CP059734.1"/>
</dbReference>
<feature type="modified residue" description="4-aspartylphosphate" evidence="6">
    <location>
        <position position="51"/>
    </location>
</feature>
<dbReference type="SUPFAM" id="SSF46894">
    <property type="entry name" value="C-terminal effector domain of the bipartite response regulators"/>
    <property type="match status" value="1"/>
</dbReference>
<dbReference type="CDD" id="cd00383">
    <property type="entry name" value="trans_reg_C"/>
    <property type="match status" value="1"/>
</dbReference>
<dbReference type="AlphaFoldDB" id="A0AAF0CE81"/>
<feature type="domain" description="Response regulatory" evidence="8">
    <location>
        <begin position="2"/>
        <end position="116"/>
    </location>
</feature>
<dbReference type="KEGG" id="tvd:SG34_030350"/>
<organism evidence="10 11">
    <name type="scientific">Thalassomonas viridans</name>
    <dbReference type="NCBI Taxonomy" id="137584"/>
    <lineage>
        <taxon>Bacteria</taxon>
        <taxon>Pseudomonadati</taxon>
        <taxon>Pseudomonadota</taxon>
        <taxon>Gammaproteobacteria</taxon>
        <taxon>Alteromonadales</taxon>
        <taxon>Colwelliaceae</taxon>
        <taxon>Thalassomonas</taxon>
    </lineage>
</organism>
<evidence type="ECO:0000256" key="5">
    <source>
        <dbReference type="ARBA" id="ARBA00023163"/>
    </source>
</evidence>
<gene>
    <name evidence="10" type="ORF">SG34_030350</name>
</gene>
<evidence type="ECO:0000259" key="9">
    <source>
        <dbReference type="PROSITE" id="PS51755"/>
    </source>
</evidence>
<evidence type="ECO:0000259" key="8">
    <source>
        <dbReference type="PROSITE" id="PS50110"/>
    </source>
</evidence>
<dbReference type="Pfam" id="PF00486">
    <property type="entry name" value="Trans_reg_C"/>
    <property type="match status" value="1"/>
</dbReference>
<evidence type="ECO:0000256" key="7">
    <source>
        <dbReference type="PROSITE-ProRule" id="PRU01091"/>
    </source>
</evidence>
<evidence type="ECO:0000256" key="4">
    <source>
        <dbReference type="ARBA" id="ARBA00023125"/>
    </source>
</evidence>
<dbReference type="SMART" id="SM00862">
    <property type="entry name" value="Trans_reg_C"/>
    <property type="match status" value="1"/>
</dbReference>
<dbReference type="GO" id="GO:0006355">
    <property type="term" value="P:regulation of DNA-templated transcription"/>
    <property type="evidence" value="ECO:0007669"/>
    <property type="project" value="InterPro"/>
</dbReference>
<dbReference type="Pfam" id="PF00072">
    <property type="entry name" value="Response_reg"/>
    <property type="match status" value="1"/>
</dbReference>
<dbReference type="PROSITE" id="PS50110">
    <property type="entry name" value="RESPONSE_REGULATORY"/>
    <property type="match status" value="1"/>
</dbReference>
<dbReference type="Gene3D" id="1.10.10.10">
    <property type="entry name" value="Winged helix-like DNA-binding domain superfamily/Winged helix DNA-binding domain"/>
    <property type="match status" value="1"/>
</dbReference>
<dbReference type="GO" id="GO:0005829">
    <property type="term" value="C:cytosol"/>
    <property type="evidence" value="ECO:0007669"/>
    <property type="project" value="TreeGrafter"/>
</dbReference>
<dbReference type="GO" id="GO:0032993">
    <property type="term" value="C:protein-DNA complex"/>
    <property type="evidence" value="ECO:0007669"/>
    <property type="project" value="TreeGrafter"/>
</dbReference>
<evidence type="ECO:0000256" key="6">
    <source>
        <dbReference type="PROSITE-ProRule" id="PRU00169"/>
    </source>
</evidence>
<evidence type="ECO:0000313" key="11">
    <source>
        <dbReference type="Proteomes" id="UP000032352"/>
    </source>
</evidence>
<reference evidence="10 11" key="2">
    <citation type="journal article" date="2022" name="Mar. Drugs">
        <title>Bioassay-Guided Fractionation Leads to the Detection of Cholic Acid Generated by the Rare Thalassomonas sp.</title>
        <authorList>
            <person name="Pheiffer F."/>
            <person name="Schneider Y.K."/>
            <person name="Hansen E.H."/>
            <person name="Andersen J.H."/>
            <person name="Isaksson J."/>
            <person name="Busche T."/>
            <person name="R C."/>
            <person name="Kalinowski J."/>
            <person name="Zyl L.V."/>
            <person name="Trindade M."/>
        </authorList>
    </citation>
    <scope>NUCLEOTIDE SEQUENCE [LARGE SCALE GENOMIC DNA]</scope>
    <source>
        <strain evidence="10 11">XOM25</strain>
    </source>
</reference>
<keyword evidence="5" id="KW-0804">Transcription</keyword>
<dbReference type="GO" id="GO:0000976">
    <property type="term" value="F:transcription cis-regulatory region binding"/>
    <property type="evidence" value="ECO:0007669"/>
    <property type="project" value="TreeGrafter"/>
</dbReference>
<dbReference type="PROSITE" id="PS51755">
    <property type="entry name" value="OMPR_PHOB"/>
    <property type="match status" value="1"/>
</dbReference>
<feature type="domain" description="OmpR/PhoB-type" evidence="9">
    <location>
        <begin position="123"/>
        <end position="220"/>
    </location>
</feature>
<keyword evidence="3" id="KW-0805">Transcription regulation</keyword>
<dbReference type="Gene3D" id="3.40.50.2300">
    <property type="match status" value="1"/>
</dbReference>
<dbReference type="InterPro" id="IPR039420">
    <property type="entry name" value="WalR-like"/>
</dbReference>
<dbReference type="CDD" id="cd17624">
    <property type="entry name" value="REC_OmpR_PmrA-like"/>
    <property type="match status" value="1"/>
</dbReference>
<feature type="DNA-binding region" description="OmpR/PhoB-type" evidence="7">
    <location>
        <begin position="123"/>
        <end position="220"/>
    </location>
</feature>
<dbReference type="InterPro" id="IPR001789">
    <property type="entry name" value="Sig_transdc_resp-reg_receiver"/>
</dbReference>
<sequence length="224" mass="24847">MKILLVEDDKNLAAAIVDYLELDGIICDHIDNGVAALNLLAANHYQVLVLDINLPKLSGYEVCKQLRQQGNKIPVIMLTAKGRLEEKLTGFEMGADDYLVKPFAMDELVARVKALSGRVSSQATRYRVAGLEIDINSHIVKRDGQVLKLSPLSFKLLSCLMKASPAPVERSCLMEQVWGDNIPELNSLKVHIHNLRKEIKDKGADALLHTIPALGYVIREPDEN</sequence>
<accession>A0AAF0CE81</accession>
<proteinExistence type="predicted"/>
<dbReference type="FunFam" id="3.40.50.2300:FF:000001">
    <property type="entry name" value="DNA-binding response regulator PhoB"/>
    <property type="match status" value="1"/>
</dbReference>
<reference evidence="10 11" key="1">
    <citation type="journal article" date="2015" name="Genome Announc.">
        <title>Draft Genome Sequences of Marine Isolates of Thalassomonas viridans and Thalassomonas actiniarum.</title>
        <authorList>
            <person name="Olonade I."/>
            <person name="van Zyl L.J."/>
            <person name="Trindade M."/>
        </authorList>
    </citation>
    <scope>NUCLEOTIDE SEQUENCE [LARGE SCALE GENOMIC DNA]</scope>
    <source>
        <strain evidence="10 11">XOM25</strain>
    </source>
</reference>
<dbReference type="GO" id="GO:0000156">
    <property type="term" value="F:phosphorelay response regulator activity"/>
    <property type="evidence" value="ECO:0007669"/>
    <property type="project" value="TreeGrafter"/>
</dbReference>
<dbReference type="InterPro" id="IPR036388">
    <property type="entry name" value="WH-like_DNA-bd_sf"/>
</dbReference>